<protein>
    <submittedName>
        <fullName evidence="2">Uncharacterized protein</fullName>
    </submittedName>
</protein>
<feature type="transmembrane region" description="Helical" evidence="1">
    <location>
        <begin position="40"/>
        <end position="61"/>
    </location>
</feature>
<proteinExistence type="predicted"/>
<reference evidence="2" key="1">
    <citation type="submission" date="2020-09" db="EMBL/GenBank/DDBJ databases">
        <title>Brevundimonas sp. LVF2 isolated from a puddle in Goettingen, Germany.</title>
        <authorList>
            <person name="Friedrich I."/>
            <person name="Klassen A."/>
            <person name="Hannes N."/>
            <person name="Schneider D."/>
            <person name="Hertel R."/>
            <person name="Daniel R."/>
        </authorList>
    </citation>
    <scope>NUCLEOTIDE SEQUENCE</scope>
    <source>
        <strain evidence="2">LVF2</strain>
    </source>
</reference>
<keyword evidence="3" id="KW-1185">Reference proteome</keyword>
<dbReference type="KEGG" id="bgoe:IFJ75_10025"/>
<organism evidence="2 3">
    <name type="scientific">Brevundimonas goettingensis</name>
    <dbReference type="NCBI Taxonomy" id="2774190"/>
    <lineage>
        <taxon>Bacteria</taxon>
        <taxon>Pseudomonadati</taxon>
        <taxon>Pseudomonadota</taxon>
        <taxon>Alphaproteobacteria</taxon>
        <taxon>Caulobacterales</taxon>
        <taxon>Caulobacteraceae</taxon>
        <taxon>Brevundimonas</taxon>
    </lineage>
</organism>
<keyword evidence="1" id="KW-0812">Transmembrane</keyword>
<dbReference type="AlphaFoldDB" id="A0A975BY43"/>
<evidence type="ECO:0000313" key="3">
    <source>
        <dbReference type="Proteomes" id="UP000663918"/>
    </source>
</evidence>
<sequence length="75" mass="8408">MRRWMPMGLMLMGVIALAVLALPLIEPSLLWVFIDNPGLTLMWDVASVVAAGLFVSGGLWSMARMRRSGRRDYSR</sequence>
<evidence type="ECO:0000256" key="1">
    <source>
        <dbReference type="SAM" id="Phobius"/>
    </source>
</evidence>
<keyword evidence="1" id="KW-0472">Membrane</keyword>
<accession>A0A975BY43</accession>
<name>A0A975BY43_9CAUL</name>
<dbReference type="EMBL" id="CP062222">
    <property type="protein sequence ID" value="QTC89658.1"/>
    <property type="molecule type" value="Genomic_DNA"/>
</dbReference>
<dbReference type="Proteomes" id="UP000663918">
    <property type="component" value="Chromosome"/>
</dbReference>
<gene>
    <name evidence="2" type="ORF">IFJ75_10025</name>
</gene>
<keyword evidence="1" id="KW-1133">Transmembrane helix</keyword>
<dbReference type="RefSeq" id="WP_207867813.1">
    <property type="nucleotide sequence ID" value="NZ_CP062222.1"/>
</dbReference>
<evidence type="ECO:0000313" key="2">
    <source>
        <dbReference type="EMBL" id="QTC89658.1"/>
    </source>
</evidence>